<dbReference type="Gene3D" id="3.30.465.10">
    <property type="match status" value="2"/>
</dbReference>
<dbReference type="RefSeq" id="WP_184519317.1">
    <property type="nucleotide sequence ID" value="NZ_JACIJD010000012.1"/>
</dbReference>
<dbReference type="Gene3D" id="3.30.390.50">
    <property type="entry name" value="CO dehydrogenase flavoprotein, C-terminal domain"/>
    <property type="match status" value="1"/>
</dbReference>
<dbReference type="InterPro" id="IPR016167">
    <property type="entry name" value="FAD-bd_PCMH_sub1"/>
</dbReference>
<dbReference type="InterPro" id="IPR051312">
    <property type="entry name" value="Diverse_Substr_Oxidored"/>
</dbReference>
<comment type="caution">
    <text evidence="4">The sequence shown here is derived from an EMBL/GenBank/DDBJ whole genome shotgun (WGS) entry which is preliminary data.</text>
</comment>
<keyword evidence="1" id="KW-0285">Flavoprotein</keyword>
<evidence type="ECO:0000256" key="1">
    <source>
        <dbReference type="ARBA" id="ARBA00022630"/>
    </source>
</evidence>
<keyword evidence="5" id="KW-1185">Reference proteome</keyword>
<dbReference type="SMART" id="SM01092">
    <property type="entry name" value="CO_deh_flav_C"/>
    <property type="match status" value="1"/>
</dbReference>
<protein>
    <submittedName>
        <fullName evidence="4">Xanthine dehydrogenase YagS FAD-binding subunit</fullName>
        <ecNumber evidence="4">1.17.1.4</ecNumber>
    </submittedName>
</protein>
<dbReference type="EMBL" id="JACIJD010000012">
    <property type="protein sequence ID" value="MBB5694730.1"/>
    <property type="molecule type" value="Genomic_DNA"/>
</dbReference>
<evidence type="ECO:0000259" key="3">
    <source>
        <dbReference type="PROSITE" id="PS51387"/>
    </source>
</evidence>
<dbReference type="InterPro" id="IPR016169">
    <property type="entry name" value="FAD-bd_PCMH_sub2"/>
</dbReference>
<dbReference type="InterPro" id="IPR005107">
    <property type="entry name" value="CO_DH_flav_C"/>
</dbReference>
<dbReference type="GO" id="GO:0004854">
    <property type="term" value="F:xanthine dehydrogenase activity"/>
    <property type="evidence" value="ECO:0007669"/>
    <property type="project" value="UniProtKB-EC"/>
</dbReference>
<feature type="domain" description="FAD-binding PCMH-type" evidence="3">
    <location>
        <begin position="1"/>
        <end position="235"/>
    </location>
</feature>
<dbReference type="PROSITE" id="PS51387">
    <property type="entry name" value="FAD_PCMH"/>
    <property type="match status" value="1"/>
</dbReference>
<dbReference type="Proteomes" id="UP000580654">
    <property type="component" value="Unassembled WGS sequence"/>
</dbReference>
<gene>
    <name evidence="4" type="ORF">FHS87_002782</name>
</gene>
<dbReference type="InterPro" id="IPR036318">
    <property type="entry name" value="FAD-bd_PCMH-like_sf"/>
</dbReference>
<keyword evidence="4" id="KW-0560">Oxidoreductase</keyword>
<reference evidence="4 5" key="1">
    <citation type="submission" date="2020-08" db="EMBL/GenBank/DDBJ databases">
        <title>Genomic Encyclopedia of Type Strains, Phase IV (KMG-IV): sequencing the most valuable type-strain genomes for metagenomic binning, comparative biology and taxonomic classification.</title>
        <authorList>
            <person name="Goeker M."/>
        </authorList>
    </citation>
    <scope>NUCLEOTIDE SEQUENCE [LARGE SCALE GENOMIC DNA]</scope>
    <source>
        <strain evidence="4 5">DSM 25622</strain>
    </source>
</reference>
<proteinExistence type="predicted"/>
<dbReference type="GO" id="GO:0071949">
    <property type="term" value="F:FAD binding"/>
    <property type="evidence" value="ECO:0007669"/>
    <property type="project" value="InterPro"/>
</dbReference>
<evidence type="ECO:0000313" key="5">
    <source>
        <dbReference type="Proteomes" id="UP000580654"/>
    </source>
</evidence>
<dbReference type="Pfam" id="PF03450">
    <property type="entry name" value="CO_deh_flav_C"/>
    <property type="match status" value="1"/>
</dbReference>
<dbReference type="InterPro" id="IPR016166">
    <property type="entry name" value="FAD-bd_PCMH"/>
</dbReference>
<organism evidence="4 5">
    <name type="scientific">Muricoccus pecuniae</name>
    <dbReference type="NCBI Taxonomy" id="693023"/>
    <lineage>
        <taxon>Bacteria</taxon>
        <taxon>Pseudomonadati</taxon>
        <taxon>Pseudomonadota</taxon>
        <taxon>Alphaproteobacteria</taxon>
        <taxon>Acetobacterales</taxon>
        <taxon>Roseomonadaceae</taxon>
        <taxon>Muricoccus</taxon>
    </lineage>
</organism>
<accession>A0A840Y4N0</accession>
<dbReference type="PANTHER" id="PTHR42659:SF1">
    <property type="entry name" value="OXIDOREDUCTASE"/>
    <property type="match status" value="1"/>
</dbReference>
<dbReference type="SUPFAM" id="SSF56176">
    <property type="entry name" value="FAD-binding/transporter-associated domain-like"/>
    <property type="match status" value="1"/>
</dbReference>
<keyword evidence="2" id="KW-0274">FAD</keyword>
<evidence type="ECO:0000313" key="4">
    <source>
        <dbReference type="EMBL" id="MBB5694730.1"/>
    </source>
</evidence>
<dbReference type="Pfam" id="PF00941">
    <property type="entry name" value="FAD_binding_5"/>
    <property type="match status" value="1"/>
</dbReference>
<sequence length="342" mass="36514">MRPFLYEQPASTPEAIGAAARHVPPHGEGRIQAPAQYLAGGTNLLDLMKIGVSHPPALINIGPLRAEHGAIEADASGLRLGALARMAEAAEHPAVLRDYPAIAQALRLAANQQLRNMASLAGNVLQRTRCNYFRDPSWHACNKREPGTGCAAMEGINRRLAVLGVSDHCIANYPGDLANALAALGAEVDLVAPDGTGRSIAFEDLHRLPGDTPHLETTLRPGELITRFRVPAGPWTRRSLYLKVRDRESFEFALASAAVALDIGGGVVRDARIGLGGLAAKPWRSREAEAVLKGRRLDEAAAGEAAEAAFRTAVTHGDNAFKPELGRRTLVRALLQAAEMEI</sequence>
<dbReference type="EC" id="1.17.1.4" evidence="4"/>
<dbReference type="SUPFAM" id="SSF55447">
    <property type="entry name" value="CO dehydrogenase flavoprotein C-terminal domain-like"/>
    <property type="match status" value="1"/>
</dbReference>
<evidence type="ECO:0000256" key="2">
    <source>
        <dbReference type="ARBA" id="ARBA00022827"/>
    </source>
</evidence>
<dbReference type="InterPro" id="IPR002346">
    <property type="entry name" value="Mopterin_DH_FAD-bd"/>
</dbReference>
<dbReference type="AlphaFoldDB" id="A0A840Y4N0"/>
<dbReference type="InterPro" id="IPR036683">
    <property type="entry name" value="CO_DH_flav_C_dom_sf"/>
</dbReference>
<dbReference type="PANTHER" id="PTHR42659">
    <property type="entry name" value="XANTHINE DEHYDROGENASE SUBUNIT C-RELATED"/>
    <property type="match status" value="1"/>
</dbReference>
<dbReference type="Gene3D" id="3.30.43.10">
    <property type="entry name" value="Uridine Diphospho-n-acetylenolpyruvylglucosamine Reductase, domain 2"/>
    <property type="match status" value="1"/>
</dbReference>
<name>A0A840Y4N0_9PROT</name>